<reference evidence="1" key="1">
    <citation type="submission" date="2022-08" db="EMBL/GenBank/DDBJ databases">
        <authorList>
            <person name="Deng Y."/>
            <person name="Han X.-F."/>
            <person name="Zhang Y.-Q."/>
        </authorList>
    </citation>
    <scope>NUCLEOTIDE SEQUENCE</scope>
    <source>
        <strain evidence="1">CPCC 205763</strain>
    </source>
</reference>
<dbReference type="RefSeq" id="WP_259507768.1">
    <property type="nucleotide sequence ID" value="NZ_JANLCM010000001.1"/>
</dbReference>
<keyword evidence="2" id="KW-1185">Reference proteome</keyword>
<gene>
    <name evidence="1" type="ORF">N1027_11260</name>
</gene>
<evidence type="ECO:0000313" key="2">
    <source>
        <dbReference type="Proteomes" id="UP001165584"/>
    </source>
</evidence>
<dbReference type="Proteomes" id="UP001165584">
    <property type="component" value="Unassembled WGS sequence"/>
</dbReference>
<organism evidence="1 2">
    <name type="scientific">Herbiconiux aconitum</name>
    <dbReference type="NCBI Taxonomy" id="2970913"/>
    <lineage>
        <taxon>Bacteria</taxon>
        <taxon>Bacillati</taxon>
        <taxon>Actinomycetota</taxon>
        <taxon>Actinomycetes</taxon>
        <taxon>Micrococcales</taxon>
        <taxon>Microbacteriaceae</taxon>
        <taxon>Herbiconiux</taxon>
    </lineage>
</organism>
<proteinExistence type="predicted"/>
<sequence length="70" mass="8162">MDKGYWTDEVAALAVMTPVDEIHIDEIPSEQLRRLAVILEEIRHDRQPPGPAFEVRYRQIRHLLETGQPD</sequence>
<name>A0ABT2GTS9_9MICO</name>
<accession>A0ABT2GTS9</accession>
<protein>
    <submittedName>
        <fullName evidence="1">Uncharacterized protein</fullName>
    </submittedName>
</protein>
<comment type="caution">
    <text evidence="1">The sequence shown here is derived from an EMBL/GenBank/DDBJ whole genome shotgun (WGS) entry which is preliminary data.</text>
</comment>
<evidence type="ECO:0000313" key="1">
    <source>
        <dbReference type="EMBL" id="MCS5718710.1"/>
    </source>
</evidence>
<dbReference type="EMBL" id="JANLCM010000001">
    <property type="protein sequence ID" value="MCS5718710.1"/>
    <property type="molecule type" value="Genomic_DNA"/>
</dbReference>